<comment type="caution">
    <text evidence="1">The sequence shown here is derived from an EMBL/GenBank/DDBJ whole genome shotgun (WGS) entry which is preliminary data.</text>
</comment>
<sequence length="233" mass="27429">MMRMQRAATSQSNYRNPYIKHTMFKPNKNLMKQLIEESKRERKIEINQTMDKFKDILCNRQKRRNIKIKKKIANSRSIKGSTRDNRAFIRKLQESINTSFDNEEKQAYTSKNLNDYSLYPSSRGKDFNQSFTRKSATQNMAQNMIQSTKSKVKQFARLMSARPEFPERVSEFRKFINLKTLQTSHPTHSTTTKRSLSKTNAYCSDYNSAVTVPSCPQNSRPRVRTSFEKLRKI</sequence>
<dbReference type="EMBL" id="CAMPGE010006170">
    <property type="protein sequence ID" value="CAI2365015.1"/>
    <property type="molecule type" value="Genomic_DNA"/>
</dbReference>
<organism evidence="1 2">
    <name type="scientific">Euplotes crassus</name>
    <dbReference type="NCBI Taxonomy" id="5936"/>
    <lineage>
        <taxon>Eukaryota</taxon>
        <taxon>Sar</taxon>
        <taxon>Alveolata</taxon>
        <taxon>Ciliophora</taxon>
        <taxon>Intramacronucleata</taxon>
        <taxon>Spirotrichea</taxon>
        <taxon>Hypotrichia</taxon>
        <taxon>Euplotida</taxon>
        <taxon>Euplotidae</taxon>
        <taxon>Moneuplotes</taxon>
    </lineage>
</organism>
<reference evidence="1" key="1">
    <citation type="submission" date="2023-07" db="EMBL/GenBank/DDBJ databases">
        <authorList>
            <consortium name="AG Swart"/>
            <person name="Singh M."/>
            <person name="Singh A."/>
            <person name="Seah K."/>
            <person name="Emmerich C."/>
        </authorList>
    </citation>
    <scope>NUCLEOTIDE SEQUENCE</scope>
    <source>
        <strain evidence="1">DP1</strain>
    </source>
</reference>
<keyword evidence="2" id="KW-1185">Reference proteome</keyword>
<dbReference type="Proteomes" id="UP001295684">
    <property type="component" value="Unassembled WGS sequence"/>
</dbReference>
<protein>
    <submittedName>
        <fullName evidence="1">Uncharacterized protein</fullName>
    </submittedName>
</protein>
<evidence type="ECO:0000313" key="1">
    <source>
        <dbReference type="EMBL" id="CAI2365015.1"/>
    </source>
</evidence>
<dbReference type="AlphaFoldDB" id="A0AAD1UBP1"/>
<evidence type="ECO:0000313" key="2">
    <source>
        <dbReference type="Proteomes" id="UP001295684"/>
    </source>
</evidence>
<accession>A0AAD1UBP1</accession>
<name>A0AAD1UBP1_EUPCR</name>
<gene>
    <name evidence="1" type="ORF">ECRASSUSDP1_LOCUS6365</name>
</gene>
<proteinExistence type="predicted"/>